<dbReference type="VEuPathDB" id="TriTrypDB:C3747_108g68"/>
<dbReference type="AlphaFoldDB" id="A0A2V2UP39"/>
<reference evidence="2 3" key="1">
    <citation type="journal article" date="2018" name="Microb. Genom.">
        <title>Expanding an expanded genome: long-read sequencing of Trypanosoma cruzi.</title>
        <authorList>
            <person name="Berna L."/>
            <person name="Rodriguez M."/>
            <person name="Chiribao M.L."/>
            <person name="Parodi-Talice A."/>
            <person name="Pita S."/>
            <person name="Rijo G."/>
            <person name="Alvarez-Valin F."/>
            <person name="Robello C."/>
        </authorList>
    </citation>
    <scope>NUCLEOTIDE SEQUENCE [LARGE SCALE GENOMIC DNA]</scope>
    <source>
        <strain evidence="2 3">Dm28c</strain>
    </source>
</reference>
<protein>
    <submittedName>
        <fullName evidence="2">Uncharacterized protein</fullName>
    </submittedName>
</protein>
<accession>A0A2V2UP39</accession>
<dbReference type="VEuPathDB" id="TriTrypDB:TcG_05954"/>
<dbReference type="VEuPathDB" id="TriTrypDB:TcCLB.508831.100"/>
<keyword evidence="1" id="KW-0175">Coiled coil</keyword>
<evidence type="ECO:0000313" key="2">
    <source>
        <dbReference type="EMBL" id="PWU86107.1"/>
    </source>
</evidence>
<dbReference type="VEuPathDB" id="TriTrypDB:TcCL_NonESM05701"/>
<feature type="coiled-coil region" evidence="1">
    <location>
        <begin position="171"/>
        <end position="198"/>
    </location>
</feature>
<gene>
    <name evidence="2" type="ORF">C4B63_133g29</name>
</gene>
<dbReference type="VEuPathDB" id="TriTrypDB:TcYC6_0011210"/>
<comment type="caution">
    <text evidence="2">The sequence shown here is derived from an EMBL/GenBank/DDBJ whole genome shotgun (WGS) entry which is preliminary data.</text>
</comment>
<dbReference type="VEuPathDB" id="TriTrypDB:C4B63_133g29"/>
<sequence>MCRRWFGLALFPRGLRRLSGFSSVLGTGTVPHELMRTLQEELKEEERRRQGGIGEALRNCIGQSDLDHLESPEADAAQRRKLDLMVESLFSRLPLPEDPMKAALAPTEEELKKREECEVLKEAVREQYMRQKASNAAEEARLSRAMKRYEVVAERGANSDIPEHMKTPGEMNELRQEIDNLKHQLAKLEKLLDSKVRGQCT</sequence>
<dbReference type="VEuPathDB" id="TriTrypDB:ECC02_008615"/>
<evidence type="ECO:0000256" key="1">
    <source>
        <dbReference type="SAM" id="Coils"/>
    </source>
</evidence>
<dbReference type="VEuPathDB" id="TriTrypDB:TCDM_13839"/>
<evidence type="ECO:0000313" key="3">
    <source>
        <dbReference type="Proteomes" id="UP000246121"/>
    </source>
</evidence>
<dbReference type="EMBL" id="PRFA01000133">
    <property type="protein sequence ID" value="PWU86107.1"/>
    <property type="molecule type" value="Genomic_DNA"/>
</dbReference>
<organism evidence="2 3">
    <name type="scientific">Trypanosoma cruzi</name>
    <dbReference type="NCBI Taxonomy" id="5693"/>
    <lineage>
        <taxon>Eukaryota</taxon>
        <taxon>Discoba</taxon>
        <taxon>Euglenozoa</taxon>
        <taxon>Kinetoplastea</taxon>
        <taxon>Metakinetoplastina</taxon>
        <taxon>Trypanosomatida</taxon>
        <taxon>Trypanosomatidae</taxon>
        <taxon>Trypanosoma</taxon>
        <taxon>Schizotrypanum</taxon>
    </lineage>
</organism>
<dbReference type="Proteomes" id="UP000246121">
    <property type="component" value="Unassembled WGS sequence"/>
</dbReference>
<proteinExistence type="predicted"/>
<dbReference type="VEuPathDB" id="TriTrypDB:BCY84_19508"/>
<dbReference type="VEuPathDB" id="TriTrypDB:TcCLB.511671.90"/>
<name>A0A2V2UP39_TRYCR</name>
<dbReference type="VEuPathDB" id="TriTrypDB:TcBrA4_0076970"/>